<accession>A0A0U3PHG6</accession>
<dbReference type="NCBIfam" id="NF000843">
    <property type="entry name" value="PRK00071.2-2"/>
    <property type="match status" value="1"/>
</dbReference>
<comment type="similarity">
    <text evidence="3 11">Belongs to the NadD family.</text>
</comment>
<keyword evidence="14" id="KW-1185">Reference proteome</keyword>
<dbReference type="AlphaFoldDB" id="A0A0U3PHG6"/>
<dbReference type="NCBIfam" id="NF000845">
    <property type="entry name" value="PRK00071.2-4"/>
    <property type="match status" value="1"/>
</dbReference>
<dbReference type="InterPro" id="IPR004821">
    <property type="entry name" value="Cyt_trans-like"/>
</dbReference>
<dbReference type="Proteomes" id="UP000064921">
    <property type="component" value="Chromosome"/>
</dbReference>
<dbReference type="NCBIfam" id="TIGR00482">
    <property type="entry name" value="nicotinate (nicotinamide) nucleotide adenylyltransferase"/>
    <property type="match status" value="1"/>
</dbReference>
<evidence type="ECO:0000256" key="1">
    <source>
        <dbReference type="ARBA" id="ARBA00002324"/>
    </source>
</evidence>
<dbReference type="GO" id="GO:0005524">
    <property type="term" value="F:ATP binding"/>
    <property type="evidence" value="ECO:0007669"/>
    <property type="project" value="UniProtKB-KW"/>
</dbReference>
<dbReference type="GO" id="GO:0004515">
    <property type="term" value="F:nicotinate-nucleotide adenylyltransferase activity"/>
    <property type="evidence" value="ECO:0007669"/>
    <property type="project" value="UniProtKB-UniRule"/>
</dbReference>
<comment type="function">
    <text evidence="1 11">Catalyzes the reversible adenylation of nicotinate mononucleotide (NaMN) to nicotinic acid adenine dinucleotide (NaAD).</text>
</comment>
<dbReference type="InterPro" id="IPR014729">
    <property type="entry name" value="Rossmann-like_a/b/a_fold"/>
</dbReference>
<evidence type="ECO:0000259" key="12">
    <source>
        <dbReference type="Pfam" id="PF01467"/>
    </source>
</evidence>
<evidence type="ECO:0000256" key="9">
    <source>
        <dbReference type="ARBA" id="ARBA00023027"/>
    </source>
</evidence>
<keyword evidence="7 11" id="KW-0547">Nucleotide-binding</keyword>
<evidence type="ECO:0000256" key="2">
    <source>
        <dbReference type="ARBA" id="ARBA00005019"/>
    </source>
</evidence>
<dbReference type="Gene3D" id="3.40.50.620">
    <property type="entry name" value="HUPs"/>
    <property type="match status" value="1"/>
</dbReference>
<keyword evidence="4 11" id="KW-0662">Pyridine nucleotide biosynthesis</keyword>
<dbReference type="SUPFAM" id="SSF52374">
    <property type="entry name" value="Nucleotidylyl transferase"/>
    <property type="match status" value="1"/>
</dbReference>
<keyword evidence="5 11" id="KW-0808">Transferase</keyword>
<dbReference type="GO" id="GO:0009435">
    <property type="term" value="P:NAD+ biosynthetic process"/>
    <property type="evidence" value="ECO:0007669"/>
    <property type="project" value="UniProtKB-UniRule"/>
</dbReference>
<evidence type="ECO:0000256" key="4">
    <source>
        <dbReference type="ARBA" id="ARBA00022642"/>
    </source>
</evidence>
<sequence length="214" mass="23721">MTSSATGRFEADPRWTRLPHAEPGNRIGLFGGSFNPAHSGHRLVAETALNRLKLDQVWWLVTPGNPLKDHADLAPLSQRLEQAAALARHPRMKVTAIEARLRTAYTAETLARLKGLRPDLAFAWIMGADNLANFHRWQDWRGILNQVTVAVVNRPGASLSPLFAPAARAFARYRLAEVDAPLALSMKPPHWVFLHAPLDPVSSTVLRARQKEGL</sequence>
<dbReference type="UniPathway" id="UPA00253">
    <property type="reaction ID" value="UER00332"/>
</dbReference>
<feature type="domain" description="Cytidyltransferase-like" evidence="12">
    <location>
        <begin position="29"/>
        <end position="209"/>
    </location>
</feature>
<evidence type="ECO:0000256" key="11">
    <source>
        <dbReference type="HAMAP-Rule" id="MF_00244"/>
    </source>
</evidence>
<protein>
    <recommendedName>
        <fullName evidence="11">Probable nicotinate-nucleotide adenylyltransferase</fullName>
        <ecNumber evidence="11">2.7.7.18</ecNumber>
    </recommendedName>
    <alternativeName>
        <fullName evidence="11">Deamido-NAD(+) diphosphorylase</fullName>
    </alternativeName>
    <alternativeName>
        <fullName evidence="11">Deamido-NAD(+) pyrophosphorylase</fullName>
    </alternativeName>
    <alternativeName>
        <fullName evidence="11">Nicotinate mononucleotide adenylyltransferase</fullName>
        <shortName evidence="11">NaMN adenylyltransferase</shortName>
    </alternativeName>
</protein>
<keyword evidence="6 11" id="KW-0548">Nucleotidyltransferase</keyword>
<keyword evidence="8 11" id="KW-0067">ATP-binding</keyword>
<dbReference type="eggNOG" id="COG1057">
    <property type="taxonomic scope" value="Bacteria"/>
</dbReference>
<evidence type="ECO:0000256" key="6">
    <source>
        <dbReference type="ARBA" id="ARBA00022695"/>
    </source>
</evidence>
<dbReference type="EC" id="2.7.7.18" evidence="11"/>
<keyword evidence="9 11" id="KW-0520">NAD</keyword>
<evidence type="ECO:0000256" key="3">
    <source>
        <dbReference type="ARBA" id="ARBA00009014"/>
    </source>
</evidence>
<dbReference type="RefSeq" id="WP_058898333.1">
    <property type="nucleotide sequence ID" value="NZ_CP013068.1"/>
</dbReference>
<organism evidence="13 14">
    <name type="scientific">Pannonibacter phragmitetus</name>
    <dbReference type="NCBI Taxonomy" id="121719"/>
    <lineage>
        <taxon>Bacteria</taxon>
        <taxon>Pseudomonadati</taxon>
        <taxon>Pseudomonadota</taxon>
        <taxon>Alphaproteobacteria</taxon>
        <taxon>Hyphomicrobiales</taxon>
        <taxon>Stappiaceae</taxon>
        <taxon>Pannonibacter</taxon>
    </lineage>
</organism>
<dbReference type="EMBL" id="CP013068">
    <property type="protein sequence ID" value="ALV26653.1"/>
    <property type="molecule type" value="Genomic_DNA"/>
</dbReference>
<comment type="catalytic activity">
    <reaction evidence="10 11">
        <text>nicotinate beta-D-ribonucleotide + ATP + H(+) = deamido-NAD(+) + diphosphate</text>
        <dbReference type="Rhea" id="RHEA:22860"/>
        <dbReference type="ChEBI" id="CHEBI:15378"/>
        <dbReference type="ChEBI" id="CHEBI:30616"/>
        <dbReference type="ChEBI" id="CHEBI:33019"/>
        <dbReference type="ChEBI" id="CHEBI:57502"/>
        <dbReference type="ChEBI" id="CHEBI:58437"/>
        <dbReference type="EC" id="2.7.7.18"/>
    </reaction>
</comment>
<dbReference type="STRING" id="121719.APZ00_05800"/>
<evidence type="ECO:0000256" key="10">
    <source>
        <dbReference type="ARBA" id="ARBA00048721"/>
    </source>
</evidence>
<dbReference type="CDD" id="cd02165">
    <property type="entry name" value="NMNAT"/>
    <property type="match status" value="1"/>
</dbReference>
<evidence type="ECO:0000313" key="13">
    <source>
        <dbReference type="EMBL" id="ALV26653.1"/>
    </source>
</evidence>
<reference evidence="13 14" key="1">
    <citation type="submission" date="2015-10" db="EMBL/GenBank/DDBJ databases">
        <title>The world's first case of liver abscess caused by Pannonibacter phragmitetus.</title>
        <authorList>
            <person name="Ming D."/>
            <person name="Wang M."/>
            <person name="Zhou Y."/>
            <person name="Jiang T."/>
            <person name="Hu S."/>
        </authorList>
    </citation>
    <scope>NUCLEOTIDE SEQUENCE [LARGE SCALE GENOMIC DNA]</scope>
    <source>
        <strain evidence="13 14">31801</strain>
    </source>
</reference>
<name>A0A0U3PHG6_9HYPH</name>
<evidence type="ECO:0000256" key="5">
    <source>
        <dbReference type="ARBA" id="ARBA00022679"/>
    </source>
</evidence>
<dbReference type="InterPro" id="IPR005248">
    <property type="entry name" value="NadD/NMNAT"/>
</dbReference>
<dbReference type="KEGG" id="pphr:APZ00_05800"/>
<evidence type="ECO:0000313" key="14">
    <source>
        <dbReference type="Proteomes" id="UP000064921"/>
    </source>
</evidence>
<dbReference type="Pfam" id="PF01467">
    <property type="entry name" value="CTP_transf_like"/>
    <property type="match status" value="1"/>
</dbReference>
<dbReference type="PANTHER" id="PTHR39321:SF3">
    <property type="entry name" value="PHOSPHOPANTETHEINE ADENYLYLTRANSFERASE"/>
    <property type="match status" value="1"/>
</dbReference>
<proteinExistence type="inferred from homology"/>
<dbReference type="PANTHER" id="PTHR39321">
    <property type="entry name" value="NICOTINATE-NUCLEOTIDE ADENYLYLTRANSFERASE-RELATED"/>
    <property type="match status" value="1"/>
</dbReference>
<gene>
    <name evidence="11" type="primary">nadD</name>
    <name evidence="13" type="ORF">APZ00_05800</name>
</gene>
<dbReference type="HAMAP" id="MF_00244">
    <property type="entry name" value="NaMN_adenylyltr"/>
    <property type="match status" value="1"/>
</dbReference>
<evidence type="ECO:0000256" key="7">
    <source>
        <dbReference type="ARBA" id="ARBA00022741"/>
    </source>
</evidence>
<evidence type="ECO:0000256" key="8">
    <source>
        <dbReference type="ARBA" id="ARBA00022840"/>
    </source>
</evidence>
<comment type="pathway">
    <text evidence="2 11">Cofactor biosynthesis; NAD(+) biosynthesis; deamido-NAD(+) from nicotinate D-ribonucleotide: step 1/1.</text>
</comment>